<dbReference type="Proteomes" id="UP001231649">
    <property type="component" value="Chromosome 12"/>
</dbReference>
<name>A0ACC2R1T9_9NEOP</name>
<keyword evidence="2" id="KW-1185">Reference proteome</keyword>
<accession>A0ACC2R1T9</accession>
<dbReference type="EMBL" id="CM056788">
    <property type="protein sequence ID" value="KAJ8730614.1"/>
    <property type="molecule type" value="Genomic_DNA"/>
</dbReference>
<proteinExistence type="predicted"/>
<organism evidence="1 2">
    <name type="scientific">Mythimna loreyi</name>
    <dbReference type="NCBI Taxonomy" id="667449"/>
    <lineage>
        <taxon>Eukaryota</taxon>
        <taxon>Metazoa</taxon>
        <taxon>Ecdysozoa</taxon>
        <taxon>Arthropoda</taxon>
        <taxon>Hexapoda</taxon>
        <taxon>Insecta</taxon>
        <taxon>Pterygota</taxon>
        <taxon>Neoptera</taxon>
        <taxon>Endopterygota</taxon>
        <taxon>Lepidoptera</taxon>
        <taxon>Glossata</taxon>
        <taxon>Ditrysia</taxon>
        <taxon>Noctuoidea</taxon>
        <taxon>Noctuidae</taxon>
        <taxon>Noctuinae</taxon>
        <taxon>Hadenini</taxon>
        <taxon>Mythimna</taxon>
    </lineage>
</organism>
<gene>
    <name evidence="1" type="ORF">PYW08_002027</name>
</gene>
<reference evidence="1" key="1">
    <citation type="submission" date="2023-03" db="EMBL/GenBank/DDBJ databases">
        <title>Chromosome-level genomes of two armyworms, Mythimna separata and Mythimna loreyi, provide insights into the biosynthesis and reception of sex pheromones.</title>
        <authorList>
            <person name="Zhao H."/>
        </authorList>
    </citation>
    <scope>NUCLEOTIDE SEQUENCE</scope>
    <source>
        <strain evidence="1">BeijingLab</strain>
    </source>
</reference>
<evidence type="ECO:0000313" key="2">
    <source>
        <dbReference type="Proteomes" id="UP001231649"/>
    </source>
</evidence>
<evidence type="ECO:0000313" key="1">
    <source>
        <dbReference type="EMBL" id="KAJ8730614.1"/>
    </source>
</evidence>
<comment type="caution">
    <text evidence="1">The sequence shown here is derived from an EMBL/GenBank/DDBJ whole genome shotgun (WGS) entry which is preliminary data.</text>
</comment>
<sequence>MAHKVFLMIFFGIFSLVNSSNESGRRIEAVDTSMLDNALDARECQRQMRFIRRNSLLLLQFTDAGMRTPRGMLTGNSVDLGNYHQCLGINHQLQDMHIVGKYCSILVPFNQTFHRPRPRDIQGTQFDPSSLNLDTESINKIVEYNQIRSELQVLSGNFEGLKHDNRTMPNNPLMGMTFRLGVCVPKPCTTQQAIASFFFNVTAVGFQYREDYCRLAGDKPWAPADITAVAIFAVLGFVTIISTSYDLCYRFLFKKDVKQMSTLCRSFSVYTNGQRLTTFSSGGGSLKCLDGIRTLAMIWVVVGHSFSTEPFHANPADVFTWLISARALWITAATMTVDTFFTIAGVLLVYTTAGKMNQITFLKNIHWFYLNRFIRVTPLLAVTVLLQASYLNRITDGPHWVSVINLTETCRKNWWSTLLHIQNLVNVSDMCVSHSWYVAIDFQLYVLSPIVLVWVMTGKKYLAWMGLVGGLASVLIASTIYSFHINLPAGSLALSRFAELGDYMTKYYFNTLARASPFFVGLLFGYVLHLYRKSRIQMPWILAVFFWACSAGILGGIFYFKYRIKQSDWDNHLIDNLMNSFMRPAYASAICWLIIACQHGYSGPINWFLSLDAWQLPARLSYGMFLFHYPLMFSLNAGMVTPIYFSVGNFTFKFLSYLVLAVVYSFILTLLIDSPITVLFKQLMDSARKPAKGSDMKKDNARKNEKDILEYESKKNIDATDEKIKSDSGIKETDLKISSKEVLEKPGSDKMVVDDDDDDKVVVITDSGVNISVKSMPESK</sequence>
<protein>
    <submittedName>
        <fullName evidence="1">Uncharacterized protein</fullName>
    </submittedName>
</protein>